<sequence length="327" mass="37850">MQASMTDIEKVSYLKVDSFDDRVIPMQPCYLGESNWEAWISTEKGLLPMKVVDVADACYFSKEPASSTDIHIGFISLIIKRAYYKDLVHFENGILEDINNLSASVTKINLFHEIWRSDNKKVARRFVTTEMEYIFKVCRSLFDLLQEVIMKIWSRFKYIDTSLTTKKLKPTFSKMVFFDNKLSTAEELAERFQIPMALAEFYGRNGMFFSWLRSYRDKISHGGNSIQSLYIMNDGFAISTKVEPFRDLHIWKSADLKPNGLGSVRSVISYAILNTLHALEDFSSVIQSIMKLPPDIAPDHEVYIRGENLEILLELHKYVEDEAWVKI</sequence>
<evidence type="ECO:0000313" key="1">
    <source>
        <dbReference type="EMBL" id="PWQ97460.1"/>
    </source>
</evidence>
<dbReference type="AlphaFoldDB" id="A0A317CMC2"/>
<proteinExistence type="predicted"/>
<accession>A0A317CMC2</accession>
<comment type="caution">
    <text evidence="1">The sequence shown here is derived from an EMBL/GenBank/DDBJ whole genome shotgun (WGS) entry which is preliminary data.</text>
</comment>
<evidence type="ECO:0000313" key="2">
    <source>
        <dbReference type="Proteomes" id="UP000245506"/>
    </source>
</evidence>
<dbReference type="EMBL" id="QGKL01000019">
    <property type="protein sequence ID" value="PWQ97460.1"/>
    <property type="molecule type" value="Genomic_DNA"/>
</dbReference>
<dbReference type="Proteomes" id="UP000245506">
    <property type="component" value="Unassembled WGS sequence"/>
</dbReference>
<reference evidence="1 2" key="1">
    <citation type="submission" date="2018-05" db="EMBL/GenBank/DDBJ databases">
        <title>Leucothrix arctica sp. nov., isolated from Arctic seawater.</title>
        <authorList>
            <person name="Choi A."/>
            <person name="Baek K."/>
        </authorList>
    </citation>
    <scope>NUCLEOTIDE SEQUENCE [LARGE SCALE GENOMIC DNA]</scope>
    <source>
        <strain evidence="1 2">IMCC9719</strain>
    </source>
</reference>
<organism evidence="1 2">
    <name type="scientific">Leucothrix arctica</name>
    <dbReference type="NCBI Taxonomy" id="1481894"/>
    <lineage>
        <taxon>Bacteria</taxon>
        <taxon>Pseudomonadati</taxon>
        <taxon>Pseudomonadota</taxon>
        <taxon>Gammaproteobacteria</taxon>
        <taxon>Thiotrichales</taxon>
        <taxon>Thiotrichaceae</taxon>
        <taxon>Leucothrix</taxon>
    </lineage>
</organism>
<keyword evidence="2" id="KW-1185">Reference proteome</keyword>
<dbReference type="OrthoDB" id="8477278at2"/>
<protein>
    <submittedName>
        <fullName evidence="1">Uncharacterized protein</fullName>
    </submittedName>
</protein>
<dbReference type="RefSeq" id="WP_109822502.1">
    <property type="nucleotide sequence ID" value="NZ_QGKL01000019.1"/>
</dbReference>
<gene>
    <name evidence="1" type="ORF">DKT75_05910</name>
</gene>
<name>A0A317CMC2_9GAMM</name>